<dbReference type="InterPro" id="IPR041336">
    <property type="entry name" value="DNApol_Exo"/>
</dbReference>
<dbReference type="Pfam" id="PF18136">
    <property type="entry name" value="DNApol_Exo"/>
    <property type="match status" value="1"/>
</dbReference>
<evidence type="ECO:0000259" key="14">
    <source>
        <dbReference type="SMART" id="SM00482"/>
    </source>
</evidence>
<keyword evidence="8" id="KW-0460">Magnesium</keyword>
<keyword evidence="5" id="KW-0808">Transferase</keyword>
<dbReference type="Proteomes" id="UP000092460">
    <property type="component" value="Unassembled WGS sequence"/>
</dbReference>
<evidence type="ECO:0000256" key="2">
    <source>
        <dbReference type="ARBA" id="ARBA00004436"/>
    </source>
</evidence>
<dbReference type="PANTHER" id="PTHR10267:SF0">
    <property type="entry name" value="DNA POLYMERASE SUBUNIT GAMMA-1"/>
    <property type="match status" value="1"/>
</dbReference>
<evidence type="ECO:0000256" key="9">
    <source>
        <dbReference type="ARBA" id="ARBA00023125"/>
    </source>
</evidence>
<evidence type="ECO:0000256" key="10">
    <source>
        <dbReference type="ARBA" id="ARBA00023128"/>
    </source>
</evidence>
<dbReference type="GO" id="GO:0005760">
    <property type="term" value="C:gamma DNA polymerase complex"/>
    <property type="evidence" value="ECO:0007669"/>
    <property type="project" value="InterPro"/>
</dbReference>
<comment type="subcellular location">
    <subcellularLocation>
        <location evidence="2">Mitochondrion matrix</location>
        <location evidence="2">Mitochondrion nucleoid</location>
    </subcellularLocation>
</comment>
<name>A0A1B0B7M3_9MUSC</name>
<proteinExistence type="inferred from homology"/>
<dbReference type="Pfam" id="PF00476">
    <property type="entry name" value="DNA_pol_A"/>
    <property type="match status" value="1"/>
</dbReference>
<organism evidence="15 16">
    <name type="scientific">Glossina palpalis gambiensis</name>
    <dbReference type="NCBI Taxonomy" id="67801"/>
    <lineage>
        <taxon>Eukaryota</taxon>
        <taxon>Metazoa</taxon>
        <taxon>Ecdysozoa</taxon>
        <taxon>Arthropoda</taxon>
        <taxon>Hexapoda</taxon>
        <taxon>Insecta</taxon>
        <taxon>Pterygota</taxon>
        <taxon>Neoptera</taxon>
        <taxon>Endopterygota</taxon>
        <taxon>Diptera</taxon>
        <taxon>Brachycera</taxon>
        <taxon>Muscomorpha</taxon>
        <taxon>Hippoboscoidea</taxon>
        <taxon>Glossinidae</taxon>
        <taxon>Glossina</taxon>
    </lineage>
</organism>
<dbReference type="VEuPathDB" id="VectorBase:GPPI021502"/>
<dbReference type="GO" id="GO:0006264">
    <property type="term" value="P:mitochondrial DNA replication"/>
    <property type="evidence" value="ECO:0007669"/>
    <property type="project" value="TreeGrafter"/>
</dbReference>
<sequence>MFIVIYLFTNQFVTCTFYSFSKISIFTMIKRYYSSKAVRKFYPHTQIKIFRKTDYNSATKLANIQNSKNNAFPKSAEKILETNEVRTLSDKELTNNNNTKSGSQNNKKDANTSSEYYENLARIQMLSTNLHKQLFPQAPRFQVDVESVEEGKKYNLNLKRHGIEVDCVERLKDVNIKLPPLKGNNIERHFYQIGKDQVKPYEDLLIPLVQLKQLPAKPERWILKEGWTVYNATTKEHHSINWPLEDGLVLDVEVCISEGAMPTIATAVSTKHWYSWVSPRLLVPQHEITAKQEFPRYTLEDLIPLGKRTPKLIVGHNVSYDRARLREQYLIEDTGVRFLDTMSLHMCVSGVTSYQRALMKSKKEPATEDVEWLSQSCLNSLADVHSLYCGGAPISKEERNIFISGNLDDIRFNFQKLMNYCAQDVEATQSVLHNLYPLFAERFPHPVTLAGMLEISSAYLPVNKNWWRYISESDLTYEDLNIEAKYHLARRADEACSLMKNEQYKNNLWLWDEDWSTQQLKLKKVKSITKKKPVDNNLKETDYILDLPSTEEEEYLCRKFKYLHDTRFHLPVKRPLLPGYPAWYRKLCQKIPKDLNGLSEWSPGPSEISTGMQIAPKLLSLCWEGYPLHYSREHGWGFLVPFRVRSSNEENLSLPHVPIEELVKRCPIPKFLQDHATKNETEYAFGILNKELNANLGKREFYAKAAKKDGTNGLYKGSGVWCGKILDDCCFFLKLPHKNGKSLRVGNPLSRDFLNKFSENVLSSGEDENTAAARVISIARMMSYWRNNRDRIISQLVVWLTPDQLSPQVQCEQNYQYGAICPQVVVCGTLTRRAMEPTWLTASNSKVERIGSELRAMVQAPPGYRIVGADVDSQELWIASVLGDAYAHGVHGSTPFGWMTLSGTKTNGTDMHSITAKAVGISRDHAKVINYARIYGAGQNFAEGLLKQFNPTFSGTEARNKAMKMFSLTKGKKVYKLKKDYQQEYENRSYSSYEALKLASCQNRSVNEMFLRACWEGGTESAMFNRLEEIATGEEPVTPFLQCRLSRALETYNTDEYRFLPTRINWVVQSGAVDFLHLMLVSMRWLLGTKARFCLSFHDEIRYLVKEEDAYNAALAMHVTNLLTRSFCCSRLGLNDLPMSVAFFSSVEVDTVLRKESSMDCKTPSNPHGLHIGYGIAPGESLNIYEAIRKANCNDLSQWKLV</sequence>
<dbReference type="FunFam" id="3.30.420.390:FF:000001">
    <property type="entry name" value="DNA polymerase gamma, catalytic subunit"/>
    <property type="match status" value="1"/>
</dbReference>
<protein>
    <recommendedName>
        <fullName evidence="4">DNA polymerase subunit gamma-1</fullName>
    </recommendedName>
    <alternativeName>
        <fullName evidence="12">Mitochondrial DNA polymerase catalytic subunit</fullName>
    </alternativeName>
</protein>
<keyword evidence="11" id="KW-1135">Mitochondrion nucleoid</keyword>
<dbReference type="AlphaFoldDB" id="A0A1B0B7M3"/>
<dbReference type="SUPFAM" id="SSF56672">
    <property type="entry name" value="DNA/RNA polymerases"/>
    <property type="match status" value="1"/>
</dbReference>
<reference evidence="16" key="1">
    <citation type="submission" date="2015-01" db="EMBL/GenBank/DDBJ databases">
        <authorList>
            <person name="Aksoy S."/>
            <person name="Warren W."/>
            <person name="Wilson R.K."/>
        </authorList>
    </citation>
    <scope>NUCLEOTIDE SEQUENCE [LARGE SCALE GENOMIC DNA]</scope>
    <source>
        <strain evidence="16">IAEA</strain>
    </source>
</reference>
<dbReference type="Gene3D" id="1.10.150.20">
    <property type="entry name" value="5' to 3' exonuclease, C-terminal subdomain"/>
    <property type="match status" value="1"/>
</dbReference>
<dbReference type="InterPro" id="IPR012337">
    <property type="entry name" value="RNaseH-like_sf"/>
</dbReference>
<dbReference type="InterPro" id="IPR002297">
    <property type="entry name" value="DNA-dir_DNA_pol_A_mt"/>
</dbReference>
<dbReference type="EnsemblMetazoa" id="GPPI021502-RA">
    <property type="protein sequence ID" value="GPPI021502-PA"/>
    <property type="gene ID" value="GPPI021502"/>
</dbReference>
<evidence type="ECO:0000256" key="3">
    <source>
        <dbReference type="ARBA" id="ARBA00007705"/>
    </source>
</evidence>
<evidence type="ECO:0000256" key="5">
    <source>
        <dbReference type="ARBA" id="ARBA00022679"/>
    </source>
</evidence>
<feature type="region of interest" description="Disordered" evidence="13">
    <location>
        <begin position="87"/>
        <end position="111"/>
    </location>
</feature>
<keyword evidence="6" id="KW-0548">Nucleotidyltransferase</keyword>
<dbReference type="EMBL" id="JXJN01009687">
    <property type="status" value="NOT_ANNOTATED_CDS"/>
    <property type="molecule type" value="Genomic_DNA"/>
</dbReference>
<evidence type="ECO:0000256" key="1">
    <source>
        <dbReference type="ARBA" id="ARBA00001946"/>
    </source>
</evidence>
<keyword evidence="7" id="KW-0235">DNA replication</keyword>
<evidence type="ECO:0000256" key="12">
    <source>
        <dbReference type="ARBA" id="ARBA00031966"/>
    </source>
</evidence>
<dbReference type="GO" id="GO:0042645">
    <property type="term" value="C:mitochondrial nucleoid"/>
    <property type="evidence" value="ECO:0007669"/>
    <property type="project" value="UniProtKB-SubCell"/>
</dbReference>
<dbReference type="InterPro" id="IPR043502">
    <property type="entry name" value="DNA/RNA_pol_sf"/>
</dbReference>
<dbReference type="PANTHER" id="PTHR10267">
    <property type="entry name" value="DNA POLYMERASE SUBUNIT GAMMA-1"/>
    <property type="match status" value="1"/>
</dbReference>
<dbReference type="PRINTS" id="PR00867">
    <property type="entry name" value="DNAPOLG"/>
</dbReference>
<evidence type="ECO:0000256" key="7">
    <source>
        <dbReference type="ARBA" id="ARBA00022705"/>
    </source>
</evidence>
<dbReference type="GO" id="GO:0003677">
    <property type="term" value="F:DNA binding"/>
    <property type="evidence" value="ECO:0007669"/>
    <property type="project" value="UniProtKB-KW"/>
</dbReference>
<accession>A0A1B0B7M3</accession>
<evidence type="ECO:0000313" key="16">
    <source>
        <dbReference type="Proteomes" id="UP000092460"/>
    </source>
</evidence>
<evidence type="ECO:0000313" key="15">
    <source>
        <dbReference type="EnsemblMetazoa" id="GPPI021502-PA"/>
    </source>
</evidence>
<evidence type="ECO:0000256" key="6">
    <source>
        <dbReference type="ARBA" id="ARBA00022695"/>
    </source>
</evidence>
<dbReference type="FunFam" id="1.10.150.20:FF:000024">
    <property type="entry name" value="DNA polymerase gamma, catalytic subunit"/>
    <property type="match status" value="1"/>
</dbReference>
<dbReference type="GO" id="GO:0008408">
    <property type="term" value="F:3'-5' exonuclease activity"/>
    <property type="evidence" value="ECO:0007669"/>
    <property type="project" value="TreeGrafter"/>
</dbReference>
<evidence type="ECO:0000256" key="11">
    <source>
        <dbReference type="ARBA" id="ARBA00023271"/>
    </source>
</evidence>
<comment type="similarity">
    <text evidence="3">Belongs to the DNA polymerase type-A family.</text>
</comment>
<keyword evidence="9" id="KW-0238">DNA-binding</keyword>
<dbReference type="SUPFAM" id="SSF53098">
    <property type="entry name" value="Ribonuclease H-like"/>
    <property type="match status" value="1"/>
</dbReference>
<dbReference type="InterPro" id="IPR001098">
    <property type="entry name" value="DNA-dir_DNA_pol_A_palm_dom"/>
</dbReference>
<keyword evidence="16" id="KW-1185">Reference proteome</keyword>
<keyword evidence="10" id="KW-0496">Mitochondrion</keyword>
<evidence type="ECO:0000256" key="4">
    <source>
        <dbReference type="ARBA" id="ARBA00015350"/>
    </source>
</evidence>
<evidence type="ECO:0000256" key="13">
    <source>
        <dbReference type="SAM" id="MobiDB-lite"/>
    </source>
</evidence>
<reference evidence="15" key="2">
    <citation type="submission" date="2020-05" db="UniProtKB">
        <authorList>
            <consortium name="EnsemblMetazoa"/>
        </authorList>
    </citation>
    <scope>IDENTIFICATION</scope>
    <source>
        <strain evidence="15">IAEA</strain>
    </source>
</reference>
<dbReference type="STRING" id="67801.A0A1B0B7M3"/>
<comment type="cofactor">
    <cofactor evidence="1">
        <name>Mg(2+)</name>
        <dbReference type="ChEBI" id="CHEBI:18420"/>
    </cofactor>
</comment>
<dbReference type="Gene3D" id="3.30.420.390">
    <property type="match status" value="2"/>
</dbReference>
<dbReference type="GO" id="GO:0003887">
    <property type="term" value="F:DNA-directed DNA polymerase activity"/>
    <property type="evidence" value="ECO:0007669"/>
    <property type="project" value="InterPro"/>
</dbReference>
<evidence type="ECO:0000256" key="8">
    <source>
        <dbReference type="ARBA" id="ARBA00022842"/>
    </source>
</evidence>
<dbReference type="SMART" id="SM00482">
    <property type="entry name" value="POLAc"/>
    <property type="match status" value="1"/>
</dbReference>
<feature type="compositionally biased region" description="Low complexity" evidence="13">
    <location>
        <begin position="94"/>
        <end position="105"/>
    </location>
</feature>
<feature type="domain" description="DNA-directed DNA polymerase family A palm" evidence="14">
    <location>
        <begin position="851"/>
        <end position="1109"/>
    </location>
</feature>